<feature type="binding site" evidence="7">
    <location>
        <position position="226"/>
    </location>
    <ligand>
        <name>substrate</name>
    </ligand>
</feature>
<dbReference type="InterPro" id="IPR011059">
    <property type="entry name" value="Metal-dep_hydrolase_composite"/>
</dbReference>
<evidence type="ECO:0000256" key="4">
    <source>
        <dbReference type="ARBA" id="ARBA00023277"/>
    </source>
</evidence>
<dbReference type="EMBL" id="JROI01000011">
    <property type="protein sequence ID" value="KGI77564.1"/>
    <property type="molecule type" value="Genomic_DNA"/>
</dbReference>
<evidence type="ECO:0000313" key="13">
    <source>
        <dbReference type="Proteomes" id="UP000560000"/>
    </source>
</evidence>
<dbReference type="SUPFAM" id="SSF51556">
    <property type="entry name" value="Metallo-dependent hydrolases"/>
    <property type="match status" value="1"/>
</dbReference>
<feature type="domain" description="Amidohydrolase-related" evidence="9">
    <location>
        <begin position="52"/>
        <end position="379"/>
    </location>
</feature>
<comment type="cofactor">
    <cofactor evidence="8">
        <name>a divalent metal cation</name>
        <dbReference type="ChEBI" id="CHEBI:60240"/>
    </cofactor>
    <text evidence="8">Binds 1 divalent metal cation per subunit.</text>
</comment>
<feature type="binding site" evidence="7">
    <location>
        <position position="141"/>
    </location>
    <ligand>
        <name>substrate</name>
    </ligand>
</feature>
<dbReference type="InterPro" id="IPR003764">
    <property type="entry name" value="GlcNAc_6-P_deAcase"/>
</dbReference>
<name>A0A099CUX6_9GAMM</name>
<dbReference type="EC" id="3.5.1.25" evidence="11"/>
<reference evidence="11 13" key="2">
    <citation type="submission" date="2020-08" db="EMBL/GenBank/DDBJ databases">
        <title>Genomic Encyclopedia of Type Strains, Phase IV (KMG-IV): sequencing the most valuable type-strain genomes for metagenomic binning, comparative biology and taxonomic classification.</title>
        <authorList>
            <person name="Goeker M."/>
        </authorList>
    </citation>
    <scope>NUCLEOTIDE SEQUENCE [LARGE SCALE GENOMIC DNA]</scope>
    <source>
        <strain evidence="11 13">DSM 107085</strain>
    </source>
</reference>
<feature type="binding site" evidence="8">
    <location>
        <position position="215"/>
    </location>
    <ligand>
        <name>Zn(2+)</name>
        <dbReference type="ChEBI" id="CHEBI:29105"/>
    </ligand>
</feature>
<gene>
    <name evidence="11" type="ORF">HNQ86_000300</name>
    <name evidence="10" type="ORF">LF63_0109590</name>
</gene>
<feature type="binding site" evidence="7">
    <location>
        <position position="250"/>
    </location>
    <ligand>
        <name>substrate</name>
    </ligand>
</feature>
<dbReference type="Proteomes" id="UP000560000">
    <property type="component" value="Unassembled WGS sequence"/>
</dbReference>
<dbReference type="HOGENOM" id="CLU_032482_2_2_6"/>
<dbReference type="Pfam" id="PF01979">
    <property type="entry name" value="Amidohydro_1"/>
    <property type="match status" value="1"/>
</dbReference>
<evidence type="ECO:0000313" key="11">
    <source>
        <dbReference type="EMBL" id="MBB6182955.1"/>
    </source>
</evidence>
<organism evidence="10 12">
    <name type="scientific">Oleiagrimonas soli</name>
    <dbReference type="NCBI Taxonomy" id="1543381"/>
    <lineage>
        <taxon>Bacteria</taxon>
        <taxon>Pseudomonadati</taxon>
        <taxon>Pseudomonadota</taxon>
        <taxon>Gammaproteobacteria</taxon>
        <taxon>Lysobacterales</taxon>
        <taxon>Rhodanobacteraceae</taxon>
        <taxon>Oleiagrimonas</taxon>
    </lineage>
</organism>
<evidence type="ECO:0000256" key="7">
    <source>
        <dbReference type="PIRSR" id="PIRSR038994-2"/>
    </source>
</evidence>
<feature type="active site" description="Proton donor/acceptor" evidence="6">
    <location>
        <position position="273"/>
    </location>
</feature>
<accession>A0A099CUX6</accession>
<evidence type="ECO:0000259" key="9">
    <source>
        <dbReference type="Pfam" id="PF01979"/>
    </source>
</evidence>
<dbReference type="SUPFAM" id="SSF51338">
    <property type="entry name" value="Composite domain of metallo-dependent hydrolases"/>
    <property type="match status" value="1"/>
</dbReference>
<keyword evidence="12" id="KW-1185">Reference proteome</keyword>
<dbReference type="GO" id="GO:0046872">
    <property type="term" value="F:metal ion binding"/>
    <property type="evidence" value="ECO:0007669"/>
    <property type="project" value="UniProtKB-KW"/>
</dbReference>
<comment type="caution">
    <text evidence="10">The sequence shown here is derived from an EMBL/GenBank/DDBJ whole genome shotgun (WGS) entry which is preliminary data.</text>
</comment>
<dbReference type="InterPro" id="IPR032466">
    <property type="entry name" value="Metal_Hydrolase"/>
</dbReference>
<evidence type="ECO:0000256" key="5">
    <source>
        <dbReference type="PIRNR" id="PIRNR038994"/>
    </source>
</evidence>
<sequence>MTTAFINGRILTNHGLQSGCAVLVEDDRIAGLALPSDPRVRAAERHDLEGRYLLPGFIDCQVNGGGGVLFNEAPTVEGIRVIGEAHRKFGTTAFLPTLISDDVEVMRKAIAAVDEAIAAGVPGVLGIHIEGPYLAASRKGVHDARKFRVPDEEEMALVASLKHGITVLTLAPDQMPLDKIRRLVEAGVLVAGGHTAADYATTRAALDNGLRGFTHLFNAMTPFTSREPGVVGAALEDADSWCGLIVDGHHVHPASLRVAIAAKAPGKMFLVTDAMPPVGADDPHFVLNGETIEAKDGICRTADGVLAGSALDMASAIANCVRQLDLPVAEAARMASAYPADFLGLQRTHGHISAGYRADFAVLDDDFALRETWIGGERVI</sequence>
<dbReference type="GO" id="GO:0008448">
    <property type="term" value="F:N-acetylglucosamine-6-phosphate deacetylase activity"/>
    <property type="evidence" value="ECO:0007669"/>
    <property type="project" value="UniProtKB-EC"/>
</dbReference>
<keyword evidence="2 8" id="KW-0479">Metal-binding</keyword>
<comment type="similarity">
    <text evidence="1 5">Belongs to the metallo-dependent hydrolases superfamily. NagA family.</text>
</comment>
<evidence type="ECO:0000256" key="1">
    <source>
        <dbReference type="ARBA" id="ARBA00010716"/>
    </source>
</evidence>
<dbReference type="PANTHER" id="PTHR11113">
    <property type="entry name" value="N-ACETYLGLUCOSAMINE-6-PHOSPHATE DEACETYLASE"/>
    <property type="match status" value="1"/>
</dbReference>
<dbReference type="Proteomes" id="UP000029708">
    <property type="component" value="Unassembled WGS sequence"/>
</dbReference>
<dbReference type="CDD" id="cd00854">
    <property type="entry name" value="NagA"/>
    <property type="match status" value="1"/>
</dbReference>
<evidence type="ECO:0000256" key="8">
    <source>
        <dbReference type="PIRSR" id="PIRSR038994-3"/>
    </source>
</evidence>
<proteinExistence type="inferred from homology"/>
<dbReference type="OrthoDB" id="9776488at2"/>
<protein>
    <submittedName>
        <fullName evidence="10 11">N-acetylglucosamine-6-phosphate deacetylase</fullName>
        <ecNumber evidence="11">3.5.1.25</ecNumber>
    </submittedName>
</protein>
<keyword evidence="4 5" id="KW-0119">Carbohydrate metabolism</keyword>
<dbReference type="AlphaFoldDB" id="A0A099CUX6"/>
<dbReference type="Gene3D" id="3.20.20.140">
    <property type="entry name" value="Metal-dependent hydrolases"/>
    <property type="match status" value="1"/>
</dbReference>
<dbReference type="PIRSF" id="PIRSF038994">
    <property type="entry name" value="NagA"/>
    <property type="match status" value="1"/>
</dbReference>
<dbReference type="GO" id="GO:0006046">
    <property type="term" value="P:N-acetylglucosamine catabolic process"/>
    <property type="evidence" value="ECO:0007669"/>
    <property type="project" value="TreeGrafter"/>
</dbReference>
<feature type="binding site" evidence="7">
    <location>
        <begin position="218"/>
        <end position="219"/>
    </location>
    <ligand>
        <name>substrate</name>
    </ligand>
</feature>
<evidence type="ECO:0000256" key="6">
    <source>
        <dbReference type="PIRSR" id="PIRSR038994-1"/>
    </source>
</evidence>
<dbReference type="NCBIfam" id="TIGR00221">
    <property type="entry name" value="nagA"/>
    <property type="match status" value="1"/>
</dbReference>
<dbReference type="EMBL" id="JACHET010000001">
    <property type="protein sequence ID" value="MBB6182955.1"/>
    <property type="molecule type" value="Genomic_DNA"/>
</dbReference>
<keyword evidence="3 5" id="KW-0378">Hydrolase</keyword>
<dbReference type="STRING" id="1543381.LF63_0109590"/>
<dbReference type="InterPro" id="IPR006680">
    <property type="entry name" value="Amidohydro-rel"/>
</dbReference>
<evidence type="ECO:0000256" key="2">
    <source>
        <dbReference type="ARBA" id="ARBA00022723"/>
    </source>
</evidence>
<dbReference type="FunFam" id="3.20.20.140:FF:000004">
    <property type="entry name" value="N-acetylglucosamine-6-phosphate deacetylase"/>
    <property type="match status" value="1"/>
</dbReference>
<evidence type="ECO:0000256" key="3">
    <source>
        <dbReference type="ARBA" id="ARBA00022801"/>
    </source>
</evidence>
<feature type="binding site" evidence="8">
    <location>
        <position position="130"/>
    </location>
    <ligand>
        <name>Zn(2+)</name>
        <dbReference type="ChEBI" id="CHEBI:29105"/>
    </ligand>
</feature>
<dbReference type="Gene3D" id="2.30.40.10">
    <property type="entry name" value="Urease, subunit C, domain 1"/>
    <property type="match status" value="1"/>
</dbReference>
<dbReference type="RefSeq" id="WP_043101349.1">
    <property type="nucleotide sequence ID" value="NZ_JACHET010000001.1"/>
</dbReference>
<reference evidence="10 12" key="1">
    <citation type="submission" date="2014-09" db="EMBL/GenBank/DDBJ databases">
        <title>Xanthomonadaceae 3.5X direct submission.</title>
        <authorList>
            <person name="Fang T."/>
            <person name="Wang H."/>
        </authorList>
    </citation>
    <scope>NUCLEOTIDE SEQUENCE [LARGE SCALE GENOMIC DNA]</scope>
    <source>
        <strain evidence="10 12">3.5X</strain>
    </source>
</reference>
<evidence type="ECO:0000313" key="10">
    <source>
        <dbReference type="EMBL" id="KGI77564.1"/>
    </source>
</evidence>
<feature type="binding site" evidence="8">
    <location>
        <position position="194"/>
    </location>
    <ligand>
        <name>Zn(2+)</name>
        <dbReference type="ChEBI" id="CHEBI:29105"/>
    </ligand>
</feature>
<feature type="binding site" evidence="7">
    <location>
        <begin position="306"/>
        <end position="308"/>
    </location>
    <ligand>
        <name>substrate</name>
    </ligand>
</feature>
<evidence type="ECO:0000313" key="12">
    <source>
        <dbReference type="Proteomes" id="UP000029708"/>
    </source>
</evidence>
<dbReference type="PANTHER" id="PTHR11113:SF14">
    <property type="entry name" value="N-ACETYLGLUCOSAMINE-6-PHOSPHATE DEACETYLASE"/>
    <property type="match status" value="1"/>
</dbReference>